<dbReference type="Pfam" id="PF06977">
    <property type="entry name" value="SdiA-regulated"/>
    <property type="match status" value="1"/>
</dbReference>
<comment type="subcellular location">
    <subcellularLocation>
        <location evidence="1">Cell membrane</location>
    </subcellularLocation>
</comment>
<name>A0A1H5ZX83_9SPHI</name>
<evidence type="ECO:0000256" key="1">
    <source>
        <dbReference type="ARBA" id="ARBA00004236"/>
    </source>
</evidence>
<organism evidence="4 5">
    <name type="scientific">Sphingobacterium lactis</name>
    <dbReference type="NCBI Taxonomy" id="797291"/>
    <lineage>
        <taxon>Bacteria</taxon>
        <taxon>Pseudomonadati</taxon>
        <taxon>Bacteroidota</taxon>
        <taxon>Sphingobacteriia</taxon>
        <taxon>Sphingobacteriales</taxon>
        <taxon>Sphingobacteriaceae</taxon>
        <taxon>Sphingobacterium</taxon>
    </lineage>
</organism>
<evidence type="ECO:0000313" key="5">
    <source>
        <dbReference type="Proteomes" id="UP000236731"/>
    </source>
</evidence>
<dbReference type="EMBL" id="FNUT01000007">
    <property type="protein sequence ID" value="SEG40811.1"/>
    <property type="molecule type" value="Genomic_DNA"/>
</dbReference>
<keyword evidence="5" id="KW-1185">Reference proteome</keyword>
<keyword evidence="2" id="KW-1003">Cell membrane</keyword>
<accession>A0A1H5ZX83</accession>
<gene>
    <name evidence="4" type="ORF">SAMN05421877_107224</name>
</gene>
<dbReference type="AlphaFoldDB" id="A0A1H5ZX83"/>
<proteinExistence type="predicted"/>
<dbReference type="InterPro" id="IPR009722">
    <property type="entry name" value="YjiK/CarP"/>
</dbReference>
<reference evidence="5" key="1">
    <citation type="submission" date="2016-10" db="EMBL/GenBank/DDBJ databases">
        <authorList>
            <person name="Varghese N."/>
            <person name="Submissions S."/>
        </authorList>
    </citation>
    <scope>NUCLEOTIDE SEQUENCE [LARGE SCALE GENOMIC DNA]</scope>
    <source>
        <strain evidence="5">DSM 22361</strain>
    </source>
</reference>
<evidence type="ECO:0000256" key="3">
    <source>
        <dbReference type="ARBA" id="ARBA00023136"/>
    </source>
</evidence>
<dbReference type="SUPFAM" id="SSF50956">
    <property type="entry name" value="Thermostable phytase (3-phytase)"/>
    <property type="match status" value="1"/>
</dbReference>
<dbReference type="Proteomes" id="UP000236731">
    <property type="component" value="Unassembled WGS sequence"/>
</dbReference>
<evidence type="ECO:0000256" key="2">
    <source>
        <dbReference type="ARBA" id="ARBA00022475"/>
    </source>
</evidence>
<protein>
    <submittedName>
        <fullName evidence="4">SdiA-regulated</fullName>
    </submittedName>
</protein>
<dbReference type="GO" id="GO:0005886">
    <property type="term" value="C:plasma membrane"/>
    <property type="evidence" value="ECO:0007669"/>
    <property type="project" value="UniProtKB-SubCell"/>
</dbReference>
<keyword evidence="3" id="KW-0472">Membrane</keyword>
<evidence type="ECO:0000313" key="4">
    <source>
        <dbReference type="EMBL" id="SEG40811.1"/>
    </source>
</evidence>
<sequence length="283" mass="31359">MYLLSVLAGCQPNTGNSASRADSAEMTQDTLGQELLADKTFILDRQLDEISGHTFLAVKPELLYAVQDELGAVFTYNLNDGTTESAYKFAGSGDYEDITTDGTNFYVLRSDGTIFSFPTSLDAPKDQVVTTKGLLGKGEYESMAYDPTSKNIYVLCKECKQDKGNPAVSGYILNIGTNGTLTLQQEFKLDLNKVGEMAGKTMKSMRPSAITKRGNNQWFVLSAVDNLLIILNEQWVPQRVIRFGKKQFEQPEGIAFDAQDRLFISSEKNKGENAVVYQFNTIR</sequence>